<dbReference type="Proteomes" id="UP000607197">
    <property type="component" value="Unassembled WGS sequence"/>
</dbReference>
<feature type="transmembrane region" description="Helical" evidence="1">
    <location>
        <begin position="32"/>
        <end position="53"/>
    </location>
</feature>
<proteinExistence type="predicted"/>
<name>A0A830FH10_9EURY</name>
<comment type="caution">
    <text evidence="2">The sequence shown here is derived from an EMBL/GenBank/DDBJ whole genome shotgun (WGS) entry which is preliminary data.</text>
</comment>
<keyword evidence="1" id="KW-1133">Transmembrane helix</keyword>
<organism evidence="2 3">
    <name type="scientific">Halocalculus aciditolerans</name>
    <dbReference type="NCBI Taxonomy" id="1383812"/>
    <lineage>
        <taxon>Archaea</taxon>
        <taxon>Methanobacteriati</taxon>
        <taxon>Methanobacteriota</taxon>
        <taxon>Stenosarchaea group</taxon>
        <taxon>Halobacteria</taxon>
        <taxon>Halobacteriales</taxon>
        <taxon>Halobacteriaceae</taxon>
        <taxon>Halocalculus</taxon>
    </lineage>
</organism>
<evidence type="ECO:0000313" key="2">
    <source>
        <dbReference type="EMBL" id="GGL73738.1"/>
    </source>
</evidence>
<gene>
    <name evidence="2" type="ORF">GCM10009039_34810</name>
</gene>
<reference evidence="2" key="1">
    <citation type="journal article" date="2014" name="Int. J. Syst. Evol. Microbiol.">
        <title>Complete genome sequence of Corynebacterium casei LMG S-19264T (=DSM 44701T), isolated from a smear-ripened cheese.</title>
        <authorList>
            <consortium name="US DOE Joint Genome Institute (JGI-PGF)"/>
            <person name="Walter F."/>
            <person name="Albersmeier A."/>
            <person name="Kalinowski J."/>
            <person name="Ruckert C."/>
        </authorList>
    </citation>
    <scope>NUCLEOTIDE SEQUENCE</scope>
    <source>
        <strain evidence="2">JCM 19596</strain>
    </source>
</reference>
<sequence>MSEDTKSAGRVLYGGVVTSVAFFGVADALLDASVLVLLAAWLPAAVAAGVVAYRRGVRVSLDVDDTTDTASGARAGEAAD</sequence>
<evidence type="ECO:0000313" key="3">
    <source>
        <dbReference type="Proteomes" id="UP000607197"/>
    </source>
</evidence>
<feature type="transmembrane region" description="Helical" evidence="1">
    <location>
        <begin position="7"/>
        <end position="26"/>
    </location>
</feature>
<keyword evidence="1" id="KW-0472">Membrane</keyword>
<reference evidence="2" key="2">
    <citation type="submission" date="2020-09" db="EMBL/GenBank/DDBJ databases">
        <authorList>
            <person name="Sun Q."/>
            <person name="Ohkuma M."/>
        </authorList>
    </citation>
    <scope>NUCLEOTIDE SEQUENCE</scope>
    <source>
        <strain evidence="2">JCM 19596</strain>
    </source>
</reference>
<dbReference type="RefSeq" id="WP_188981091.1">
    <property type="nucleotide sequence ID" value="NZ_BMPG01000011.1"/>
</dbReference>
<keyword evidence="3" id="KW-1185">Reference proteome</keyword>
<protein>
    <submittedName>
        <fullName evidence="2">Uncharacterized protein</fullName>
    </submittedName>
</protein>
<accession>A0A830FH10</accession>
<dbReference type="AlphaFoldDB" id="A0A830FH10"/>
<keyword evidence="1" id="KW-0812">Transmembrane</keyword>
<evidence type="ECO:0000256" key="1">
    <source>
        <dbReference type="SAM" id="Phobius"/>
    </source>
</evidence>
<dbReference type="EMBL" id="BMPG01000011">
    <property type="protein sequence ID" value="GGL73738.1"/>
    <property type="molecule type" value="Genomic_DNA"/>
</dbReference>